<dbReference type="PANTHER" id="PTHR10270:SF161">
    <property type="entry name" value="SEX-DETERMINING REGION Y PROTEIN"/>
    <property type="match status" value="1"/>
</dbReference>
<feature type="region of interest" description="Disordered" evidence="5">
    <location>
        <begin position="533"/>
        <end position="572"/>
    </location>
</feature>
<feature type="compositionally biased region" description="Low complexity" evidence="5">
    <location>
        <begin position="7"/>
        <end position="20"/>
    </location>
</feature>
<dbReference type="GO" id="GO:0030154">
    <property type="term" value="P:cell differentiation"/>
    <property type="evidence" value="ECO:0007669"/>
    <property type="project" value="TreeGrafter"/>
</dbReference>
<dbReference type="InterPro" id="IPR009071">
    <property type="entry name" value="HMG_box_dom"/>
</dbReference>
<evidence type="ECO:0000256" key="2">
    <source>
        <dbReference type="ARBA" id="ARBA00023125"/>
    </source>
</evidence>
<reference evidence="7" key="2">
    <citation type="submission" date="2023-06" db="EMBL/GenBank/DDBJ databases">
        <authorList>
            <consortium name="Lawrence Berkeley National Laboratory"/>
            <person name="Haridas S."/>
            <person name="Hensen N."/>
            <person name="Bonometti L."/>
            <person name="Westerberg I."/>
            <person name="Brannstrom I.O."/>
            <person name="Guillou S."/>
            <person name="Cros-Aarteil S."/>
            <person name="Calhoun S."/>
            <person name="Kuo A."/>
            <person name="Mondo S."/>
            <person name="Pangilinan J."/>
            <person name="Riley R."/>
            <person name="Labutti K."/>
            <person name="Andreopoulos B."/>
            <person name="Lipzen A."/>
            <person name="Chen C."/>
            <person name="Yanf M."/>
            <person name="Daum C."/>
            <person name="Ng V."/>
            <person name="Clum A."/>
            <person name="Steindorff A."/>
            <person name="Ohm R."/>
            <person name="Martin F."/>
            <person name="Silar P."/>
            <person name="Natvig D."/>
            <person name="Lalanne C."/>
            <person name="Gautier V."/>
            <person name="Ament-Velasquez S.L."/>
            <person name="Kruys A."/>
            <person name="Hutchinson M.I."/>
            <person name="Powell A.J."/>
            <person name="Barry K."/>
            <person name="Miller A.N."/>
            <person name="Grigoriev I.V."/>
            <person name="Debuchy R."/>
            <person name="Gladieux P."/>
            <person name="Thoren M.H."/>
            <person name="Johannesson H."/>
        </authorList>
    </citation>
    <scope>NUCLEOTIDE SEQUENCE</scope>
    <source>
        <strain evidence="7">SMH4131-1</strain>
    </source>
</reference>
<feature type="compositionally biased region" description="Low complexity" evidence="5">
    <location>
        <begin position="351"/>
        <end position="368"/>
    </location>
</feature>
<dbReference type="FunFam" id="1.10.30.10:FF:000041">
    <property type="entry name" value="HMG box family protein"/>
    <property type="match status" value="1"/>
</dbReference>
<accession>A0AAE0I8Z7</accession>
<name>A0AAE0I8Z7_9PEZI</name>
<feature type="compositionally biased region" description="Low complexity" evidence="5">
    <location>
        <begin position="62"/>
        <end position="93"/>
    </location>
</feature>
<evidence type="ECO:0000256" key="3">
    <source>
        <dbReference type="ARBA" id="ARBA00023163"/>
    </source>
</evidence>
<sequence>MTDAAGASRSSSSSSQQQQHAPPPPTSPARPLTRSSAMSARLAGQATGKQPQQQRPRSGPESSTTTTTTIATTAPVATASSAPSSSSSFPIAPNDTTGHSRLERLSLTTPASATATASPRPFSNTPTELICLCTPAPKVPRPRNAFILYRQHHQGQVVAENPGLANPEISKIIGEQWRDEPEENKNQWKRLAEEEKQRHRHQFPDYRYQPRRGNKAGGGVGSASSGGAASARTLSTTGQGEDPGRCPNCGGRYIATPTSRTPHTPFGTPTTARPPMPPPYGNTNNPRAVEGSSSSSQQQQHMSRYPDETSRNRAQWYPLYDIHEEYGGGGAMSPADSSKRRRYNMPPSPYPGNNNNNNSSSSSSSSVYPPLPSPPVPYGTTHQRHMHPPTPIYGPPAAPGPLPGPSSLARAGPMGPPPPPPPSSRPTLYHHHHHPQQQPPPPPQSQSQLPPQRPVGPTGGGTEFDESLRLPPLQTHLPTSPDSDTATTAGASVGGSGLGITMAYTAHRDAQAQSLEAMVMSIPYINKIHVLQRISPPLPPPPPPPPPPHHGTRGRGGSGSGGSTPRAITTTGMETRGPVIAVEGSDGRLRGLVARVVERALGGLGDCFVRKWVGRHSGEGREEMGEEEWGEREGEDVGMLDVGASGSRSGNASRTGSVGSAQPASVAASVGPGQGDPFGVYLQAMMEWHARSSEMVKFVTTPVSSTADDGQAQQAQKKLPVALLPSGYSLTESDRFACTVPVGDSYAPVDHWQWMATLWRGVVGPDLVVYVRGVGGGGGGEEGEMERTVQGVEVRNASLMVVRLPVGGGAAGEVERVERRLEFE</sequence>
<organism evidence="7 8">
    <name type="scientific">Cercophora scortea</name>
    <dbReference type="NCBI Taxonomy" id="314031"/>
    <lineage>
        <taxon>Eukaryota</taxon>
        <taxon>Fungi</taxon>
        <taxon>Dikarya</taxon>
        <taxon>Ascomycota</taxon>
        <taxon>Pezizomycotina</taxon>
        <taxon>Sordariomycetes</taxon>
        <taxon>Sordariomycetidae</taxon>
        <taxon>Sordariales</taxon>
        <taxon>Lasiosphaeriaceae</taxon>
        <taxon>Cercophora</taxon>
    </lineage>
</organism>
<dbReference type="GO" id="GO:0000122">
    <property type="term" value="P:negative regulation of transcription by RNA polymerase II"/>
    <property type="evidence" value="ECO:0007669"/>
    <property type="project" value="TreeGrafter"/>
</dbReference>
<feature type="compositionally biased region" description="Pro residues" evidence="5">
    <location>
        <begin position="388"/>
        <end position="404"/>
    </location>
</feature>
<feature type="region of interest" description="Disordered" evidence="5">
    <location>
        <begin position="618"/>
        <end position="670"/>
    </location>
</feature>
<gene>
    <name evidence="7" type="ORF">B0T19DRAFT_247319</name>
</gene>
<feature type="compositionally biased region" description="Polar residues" evidence="5">
    <location>
        <begin position="47"/>
        <end position="56"/>
    </location>
</feature>
<comment type="caution">
    <text evidence="7">The sequence shown here is derived from an EMBL/GenBank/DDBJ whole genome shotgun (WGS) entry which is preliminary data.</text>
</comment>
<proteinExistence type="predicted"/>
<dbReference type="GO" id="GO:0001228">
    <property type="term" value="F:DNA-binding transcription activator activity, RNA polymerase II-specific"/>
    <property type="evidence" value="ECO:0007669"/>
    <property type="project" value="TreeGrafter"/>
</dbReference>
<dbReference type="SUPFAM" id="SSF47095">
    <property type="entry name" value="HMG-box"/>
    <property type="match status" value="1"/>
</dbReference>
<evidence type="ECO:0000256" key="4">
    <source>
        <dbReference type="PROSITE-ProRule" id="PRU00267"/>
    </source>
</evidence>
<dbReference type="EMBL" id="JAUEPO010000005">
    <property type="protein sequence ID" value="KAK3320752.1"/>
    <property type="molecule type" value="Genomic_DNA"/>
</dbReference>
<feature type="region of interest" description="Disordered" evidence="5">
    <location>
        <begin position="192"/>
        <end position="491"/>
    </location>
</feature>
<dbReference type="Proteomes" id="UP001286456">
    <property type="component" value="Unassembled WGS sequence"/>
</dbReference>
<dbReference type="AlphaFoldDB" id="A0AAE0I8Z7"/>
<keyword evidence="2 4" id="KW-0238">DNA-binding</keyword>
<dbReference type="GO" id="GO:0005634">
    <property type="term" value="C:nucleus"/>
    <property type="evidence" value="ECO:0007669"/>
    <property type="project" value="UniProtKB-UniRule"/>
</dbReference>
<dbReference type="SMART" id="SM00398">
    <property type="entry name" value="HMG"/>
    <property type="match status" value="1"/>
</dbReference>
<keyword evidence="3" id="KW-0804">Transcription</keyword>
<feature type="compositionally biased region" description="Pro residues" evidence="5">
    <location>
        <begin position="414"/>
        <end position="424"/>
    </location>
</feature>
<feature type="non-terminal residue" evidence="7">
    <location>
        <position position="1"/>
    </location>
</feature>
<evidence type="ECO:0000259" key="6">
    <source>
        <dbReference type="PROSITE" id="PS50118"/>
    </source>
</evidence>
<reference evidence="7" key="1">
    <citation type="journal article" date="2023" name="Mol. Phylogenet. Evol.">
        <title>Genome-scale phylogeny and comparative genomics of the fungal order Sordariales.</title>
        <authorList>
            <person name="Hensen N."/>
            <person name="Bonometti L."/>
            <person name="Westerberg I."/>
            <person name="Brannstrom I.O."/>
            <person name="Guillou S."/>
            <person name="Cros-Aarteil S."/>
            <person name="Calhoun S."/>
            <person name="Haridas S."/>
            <person name="Kuo A."/>
            <person name="Mondo S."/>
            <person name="Pangilinan J."/>
            <person name="Riley R."/>
            <person name="LaButti K."/>
            <person name="Andreopoulos B."/>
            <person name="Lipzen A."/>
            <person name="Chen C."/>
            <person name="Yan M."/>
            <person name="Daum C."/>
            <person name="Ng V."/>
            <person name="Clum A."/>
            <person name="Steindorff A."/>
            <person name="Ohm R.A."/>
            <person name="Martin F."/>
            <person name="Silar P."/>
            <person name="Natvig D.O."/>
            <person name="Lalanne C."/>
            <person name="Gautier V."/>
            <person name="Ament-Velasquez S.L."/>
            <person name="Kruys A."/>
            <person name="Hutchinson M.I."/>
            <person name="Powell A.J."/>
            <person name="Barry K."/>
            <person name="Miller A.N."/>
            <person name="Grigoriev I.V."/>
            <person name="Debuchy R."/>
            <person name="Gladieux P."/>
            <person name="Hiltunen Thoren M."/>
            <person name="Johannesson H."/>
        </authorList>
    </citation>
    <scope>NUCLEOTIDE SEQUENCE</scope>
    <source>
        <strain evidence="7">SMH4131-1</strain>
    </source>
</reference>
<protein>
    <submittedName>
        <fullName evidence="7">HMG box protein</fullName>
    </submittedName>
</protein>
<feature type="region of interest" description="Disordered" evidence="5">
    <location>
        <begin position="1"/>
        <end position="126"/>
    </location>
</feature>
<keyword evidence="1" id="KW-0805">Transcription regulation</keyword>
<dbReference type="Gene3D" id="1.10.30.10">
    <property type="entry name" value="High mobility group box domain"/>
    <property type="match status" value="1"/>
</dbReference>
<evidence type="ECO:0000313" key="8">
    <source>
        <dbReference type="Proteomes" id="UP001286456"/>
    </source>
</evidence>
<feature type="compositionally biased region" description="Low complexity" evidence="5">
    <location>
        <begin position="478"/>
        <end position="491"/>
    </location>
</feature>
<feature type="compositionally biased region" description="Low complexity" evidence="5">
    <location>
        <begin position="222"/>
        <end position="231"/>
    </location>
</feature>
<dbReference type="PROSITE" id="PS50118">
    <property type="entry name" value="HMG_BOX_2"/>
    <property type="match status" value="1"/>
</dbReference>
<feature type="compositionally biased region" description="Acidic residues" evidence="5">
    <location>
        <begin position="624"/>
        <end position="638"/>
    </location>
</feature>
<evidence type="ECO:0000313" key="7">
    <source>
        <dbReference type="EMBL" id="KAK3320752.1"/>
    </source>
</evidence>
<keyword evidence="8" id="KW-1185">Reference proteome</keyword>
<dbReference type="InterPro" id="IPR050140">
    <property type="entry name" value="SRY-related_HMG-box_TF-like"/>
</dbReference>
<evidence type="ECO:0000256" key="1">
    <source>
        <dbReference type="ARBA" id="ARBA00023015"/>
    </source>
</evidence>
<dbReference type="PANTHER" id="PTHR10270">
    <property type="entry name" value="SOX TRANSCRIPTION FACTOR"/>
    <property type="match status" value="1"/>
</dbReference>
<feature type="DNA-binding region" description="HMG box" evidence="4">
    <location>
        <begin position="139"/>
        <end position="207"/>
    </location>
</feature>
<feature type="compositionally biased region" description="Low complexity" evidence="5">
    <location>
        <begin position="105"/>
        <end position="121"/>
    </location>
</feature>
<keyword evidence="4" id="KW-0539">Nucleus</keyword>
<feature type="domain" description="HMG box" evidence="6">
    <location>
        <begin position="139"/>
        <end position="207"/>
    </location>
</feature>
<dbReference type="CDD" id="cd01389">
    <property type="entry name" value="HMG-box_ROX1-like"/>
    <property type="match status" value="1"/>
</dbReference>
<dbReference type="GO" id="GO:0000978">
    <property type="term" value="F:RNA polymerase II cis-regulatory region sequence-specific DNA binding"/>
    <property type="evidence" value="ECO:0007669"/>
    <property type="project" value="TreeGrafter"/>
</dbReference>
<feature type="compositionally biased region" description="Pro residues" evidence="5">
    <location>
        <begin position="536"/>
        <end position="549"/>
    </location>
</feature>
<evidence type="ECO:0000256" key="5">
    <source>
        <dbReference type="SAM" id="MobiDB-lite"/>
    </source>
</evidence>
<dbReference type="InterPro" id="IPR036910">
    <property type="entry name" value="HMG_box_dom_sf"/>
</dbReference>
<feature type="compositionally biased region" description="Low complexity" evidence="5">
    <location>
        <begin position="643"/>
        <end position="657"/>
    </location>
</feature>
<dbReference type="Pfam" id="PF00505">
    <property type="entry name" value="HMG_box"/>
    <property type="match status" value="1"/>
</dbReference>